<dbReference type="EMBL" id="JANTQA010000012">
    <property type="protein sequence ID" value="KAJ3449127.1"/>
    <property type="molecule type" value="Genomic_DNA"/>
</dbReference>
<feature type="compositionally biased region" description="Basic residues" evidence="3">
    <location>
        <begin position="273"/>
        <end position="296"/>
    </location>
</feature>
<name>A0AAV8A4S1_9EUKA</name>
<evidence type="ECO:0000313" key="5">
    <source>
        <dbReference type="EMBL" id="KAJ3449127.1"/>
    </source>
</evidence>
<evidence type="ECO:0000259" key="4">
    <source>
        <dbReference type="PROSITE" id="PS50002"/>
    </source>
</evidence>
<evidence type="ECO:0000313" key="6">
    <source>
        <dbReference type="Proteomes" id="UP001146793"/>
    </source>
</evidence>
<dbReference type="SUPFAM" id="SSF50044">
    <property type="entry name" value="SH3-domain"/>
    <property type="match status" value="1"/>
</dbReference>
<sequence length="740" mass="85456">MSSIFQSNKVLFQVVAISPYTGKDSSELSFIIGDKISVLKNSDTMWYGYKNQESSNQAGYFDSGCVFQLDSGNTQQFEDNSNLDLNNSPWGNLSQSSSGEDLSFGENLNGVNYKIKEESHEDDDLKDTITQEKNENETYYSKNVLNNNESTKKKKPKQTSDIVNDLDEKEESNLIQKKKTKKQDPIFQKTNSNNSTKTKAKTKNKIKTKTKTKREKTPFQSPKSTPKKPKKIISQKSSPNQKTKKKTPPPKPIGKKPQLKTKLLEEKLQQKKNIQKMKQKRRKKPSKPKKPKKPTKSKNTDKFNKLINSNVDESVNDDDQSSGTDDILDQDNINKTKKTKQKKKKTMDNNLLEESDPKKKNVPFLYQNFTWNKPKENLMSEIKVTQISKSKNLQFEISWSYENKEFSVSRNIKDFRQLRVQLSNFEPLVIPEIGFESEKVKKAILLKSFLQKISDHPILSHTDSFKEFLEMGEKGWKKYSKSFKKKIQDQGPFIPQLQTNFKKKTLMNEYTKSIHDFKRYLNTLETHLKGIQRSWDTKIENESHSQKNLSQISEQIKELTSSGLEWRDSETVIKNNNVATLNIGSGLIGISGILNRIASTSFDESLRIRKQMNINFQSSLSDISGFKQTFQRMGRISQDVQNHQNSYLNATSTSNFKKAKTEQRILNHKKQYLDLFQLAMLAESETFKCNLLGNIQETMKTFVQSQIQFHKDSLESYQGVLEMFENDDIEKGSVYYSNEN</sequence>
<keyword evidence="1 2" id="KW-0728">SH3 domain</keyword>
<feature type="region of interest" description="Disordered" evidence="3">
    <location>
        <begin position="116"/>
        <end position="356"/>
    </location>
</feature>
<dbReference type="GO" id="GO:0035091">
    <property type="term" value="F:phosphatidylinositol binding"/>
    <property type="evidence" value="ECO:0007669"/>
    <property type="project" value="InterPro"/>
</dbReference>
<feature type="compositionally biased region" description="Polar residues" evidence="3">
    <location>
        <begin position="77"/>
        <end position="100"/>
    </location>
</feature>
<dbReference type="CDD" id="cd00174">
    <property type="entry name" value="SH3"/>
    <property type="match status" value="1"/>
</dbReference>
<feature type="region of interest" description="Disordered" evidence="3">
    <location>
        <begin position="77"/>
        <end position="103"/>
    </location>
</feature>
<feature type="compositionally biased region" description="Basic residues" evidence="3">
    <location>
        <begin position="335"/>
        <end position="345"/>
    </location>
</feature>
<feature type="compositionally biased region" description="Basic residues" evidence="3">
    <location>
        <begin position="198"/>
        <end position="214"/>
    </location>
</feature>
<evidence type="ECO:0000256" key="3">
    <source>
        <dbReference type="SAM" id="MobiDB-lite"/>
    </source>
</evidence>
<dbReference type="SMART" id="SM00326">
    <property type="entry name" value="SH3"/>
    <property type="match status" value="1"/>
</dbReference>
<comment type="caution">
    <text evidence="5">The sequence shown here is derived from an EMBL/GenBank/DDBJ whole genome shotgun (WGS) entry which is preliminary data.</text>
</comment>
<feature type="domain" description="SH3" evidence="4">
    <location>
        <begin position="9"/>
        <end position="71"/>
    </location>
</feature>
<evidence type="ECO:0000256" key="1">
    <source>
        <dbReference type="ARBA" id="ARBA00022443"/>
    </source>
</evidence>
<dbReference type="PROSITE" id="PS50002">
    <property type="entry name" value="SH3"/>
    <property type="match status" value="1"/>
</dbReference>
<dbReference type="SUPFAM" id="SSF64268">
    <property type="entry name" value="PX domain"/>
    <property type="match status" value="1"/>
</dbReference>
<reference evidence="5" key="1">
    <citation type="submission" date="2022-08" db="EMBL/GenBank/DDBJ databases">
        <title>Novel sulphate-reducing endosymbionts in the free-living metamonad Anaeramoeba.</title>
        <authorList>
            <person name="Jerlstrom-Hultqvist J."/>
            <person name="Cepicka I."/>
            <person name="Gallot-Lavallee L."/>
            <person name="Salas-Leiva D."/>
            <person name="Curtis B.A."/>
            <person name="Zahonova K."/>
            <person name="Pipaliya S."/>
            <person name="Dacks J."/>
            <person name="Roger A.J."/>
        </authorList>
    </citation>
    <scope>NUCLEOTIDE SEQUENCE</scope>
    <source>
        <strain evidence="5">Busselton2</strain>
    </source>
</reference>
<dbReference type="Pfam" id="PF00787">
    <property type="entry name" value="PX"/>
    <property type="match status" value="1"/>
</dbReference>
<dbReference type="InterPro" id="IPR036028">
    <property type="entry name" value="SH3-like_dom_sf"/>
</dbReference>
<feature type="compositionally biased region" description="Polar residues" evidence="3">
    <location>
        <begin position="137"/>
        <end position="149"/>
    </location>
</feature>
<accession>A0AAV8A4S1</accession>
<dbReference type="Gene3D" id="2.30.30.40">
    <property type="entry name" value="SH3 Domains"/>
    <property type="match status" value="1"/>
</dbReference>
<organism evidence="5 6">
    <name type="scientific">Anaeramoeba flamelloides</name>
    <dbReference type="NCBI Taxonomy" id="1746091"/>
    <lineage>
        <taxon>Eukaryota</taxon>
        <taxon>Metamonada</taxon>
        <taxon>Anaeramoebidae</taxon>
        <taxon>Anaeramoeba</taxon>
    </lineage>
</organism>
<dbReference type="AlphaFoldDB" id="A0AAV8A4S1"/>
<dbReference type="InterPro" id="IPR036871">
    <property type="entry name" value="PX_dom_sf"/>
</dbReference>
<feature type="compositionally biased region" description="Basic and acidic residues" evidence="3">
    <location>
        <begin position="126"/>
        <end position="136"/>
    </location>
</feature>
<dbReference type="InterPro" id="IPR001452">
    <property type="entry name" value="SH3_domain"/>
</dbReference>
<evidence type="ECO:0000256" key="2">
    <source>
        <dbReference type="PROSITE-ProRule" id="PRU00192"/>
    </source>
</evidence>
<feature type="compositionally biased region" description="Basic residues" evidence="3">
    <location>
        <begin position="242"/>
        <end position="259"/>
    </location>
</feature>
<dbReference type="Proteomes" id="UP001146793">
    <property type="component" value="Unassembled WGS sequence"/>
</dbReference>
<dbReference type="Pfam" id="PF00018">
    <property type="entry name" value="SH3_1"/>
    <property type="match status" value="1"/>
</dbReference>
<dbReference type="Gene3D" id="3.30.1520.10">
    <property type="entry name" value="Phox-like domain"/>
    <property type="match status" value="1"/>
</dbReference>
<gene>
    <name evidence="5" type="ORF">M0812_05271</name>
</gene>
<proteinExistence type="predicted"/>
<protein>
    <submittedName>
        <fullName evidence="5">Sorting nexin</fullName>
    </submittedName>
</protein>
<dbReference type="InterPro" id="IPR001683">
    <property type="entry name" value="PX_dom"/>
</dbReference>